<proteinExistence type="predicted"/>
<dbReference type="Pfam" id="PF00171">
    <property type="entry name" value="Aldedh"/>
    <property type="match status" value="1"/>
</dbReference>
<dbReference type="InterPro" id="IPR016161">
    <property type="entry name" value="Ald_DH/histidinol_DH"/>
</dbReference>
<dbReference type="AlphaFoldDB" id="D9XBE1"/>
<dbReference type="PANTHER" id="PTHR11699">
    <property type="entry name" value="ALDEHYDE DEHYDROGENASE-RELATED"/>
    <property type="match status" value="1"/>
</dbReference>
<dbReference type="SUPFAM" id="SSF53720">
    <property type="entry name" value="ALDH-like"/>
    <property type="match status" value="1"/>
</dbReference>
<feature type="compositionally biased region" description="Low complexity" evidence="2">
    <location>
        <begin position="1"/>
        <end position="14"/>
    </location>
</feature>
<dbReference type="InterPro" id="IPR015590">
    <property type="entry name" value="Aldehyde_DH_dom"/>
</dbReference>
<evidence type="ECO:0000313" key="4">
    <source>
        <dbReference type="EMBL" id="EFL34482.1"/>
    </source>
</evidence>
<dbReference type="EMBL" id="GG657757">
    <property type="protein sequence ID" value="EFL34482.1"/>
    <property type="molecule type" value="Genomic_DNA"/>
</dbReference>
<reference evidence="5" key="1">
    <citation type="submission" date="2009-02" db="EMBL/GenBank/DDBJ databases">
        <title>Annotation of Streptomyces viridochromogenes strain DSM 40736.</title>
        <authorList>
            <consortium name="The Broad Institute Genome Sequencing Platform"/>
            <consortium name="Broad Institute Microbial Sequencing Center"/>
            <person name="Fischbach M."/>
            <person name="Godfrey P."/>
            <person name="Ward D."/>
            <person name="Young S."/>
            <person name="Zeng Q."/>
            <person name="Koehrsen M."/>
            <person name="Alvarado L."/>
            <person name="Berlin A.M."/>
            <person name="Bochicchio J."/>
            <person name="Borenstein D."/>
            <person name="Chapman S.B."/>
            <person name="Chen Z."/>
            <person name="Engels R."/>
            <person name="Freedman E."/>
            <person name="Gellesch M."/>
            <person name="Goldberg J."/>
            <person name="Griggs A."/>
            <person name="Gujja S."/>
            <person name="Heilman E.R."/>
            <person name="Heiman D.I."/>
            <person name="Hepburn T.A."/>
            <person name="Howarth C."/>
            <person name="Jen D."/>
            <person name="Larson L."/>
            <person name="Lewis B."/>
            <person name="Mehta T."/>
            <person name="Park D."/>
            <person name="Pearson M."/>
            <person name="Richards J."/>
            <person name="Roberts A."/>
            <person name="Saif S."/>
            <person name="Shea T.D."/>
            <person name="Shenoy N."/>
            <person name="Sisk P."/>
            <person name="Stolte C."/>
            <person name="Sykes S.N."/>
            <person name="Thomson T."/>
            <person name="Walk T."/>
            <person name="White J."/>
            <person name="Yandava C."/>
            <person name="Straight P."/>
            <person name="Clardy J."/>
            <person name="Hung D."/>
            <person name="Kolter R."/>
            <person name="Mekalanos J."/>
            <person name="Walker S."/>
            <person name="Walsh C.T."/>
            <person name="Wieland-Brown L.C."/>
            <person name="Haas B."/>
            <person name="Nusbaum C."/>
            <person name="Birren B."/>
        </authorList>
    </citation>
    <scope>NUCLEOTIDE SEQUENCE [LARGE SCALE GENOMIC DNA]</scope>
    <source>
        <strain evidence="5">DSM 40736 / JCM 4977 / BCRC 1201 / Tue 494</strain>
    </source>
</reference>
<gene>
    <name evidence="4" type="ORF">SSQG_05000</name>
</gene>
<evidence type="ECO:0000259" key="3">
    <source>
        <dbReference type="Pfam" id="PF00171"/>
    </source>
</evidence>
<evidence type="ECO:0000313" key="5">
    <source>
        <dbReference type="Proteomes" id="UP000004184"/>
    </source>
</evidence>
<dbReference type="GO" id="GO:0016491">
    <property type="term" value="F:oxidoreductase activity"/>
    <property type="evidence" value="ECO:0007669"/>
    <property type="project" value="UniProtKB-KW"/>
</dbReference>
<keyword evidence="1" id="KW-0560">Oxidoreductase</keyword>
<evidence type="ECO:0000256" key="2">
    <source>
        <dbReference type="SAM" id="MobiDB-lite"/>
    </source>
</evidence>
<dbReference type="STRING" id="591159.SSQG_05000"/>
<feature type="region of interest" description="Disordered" evidence="2">
    <location>
        <begin position="1"/>
        <end position="26"/>
    </location>
</feature>
<organism evidence="4 5">
    <name type="scientific">Streptomyces viridochromogenes (strain DSM 40736 / JCM 4977 / BCRC 1201 / Tue 494)</name>
    <dbReference type="NCBI Taxonomy" id="591159"/>
    <lineage>
        <taxon>Bacteria</taxon>
        <taxon>Bacillati</taxon>
        <taxon>Actinomycetota</taxon>
        <taxon>Actinomycetes</taxon>
        <taxon>Kitasatosporales</taxon>
        <taxon>Streptomycetaceae</taxon>
        <taxon>Streptomyces</taxon>
    </lineage>
</organism>
<sequence>MRVSSGPTRSTSSTRPRRSAVTRSRASAARAAATAWRRTSMSDERLSVFKTYKLYVGGKFPRSESGRVYEVTDSKGKWLANAPLSSRKDARDAVVAARKAFGAWSGATAYNRGQVLYRVAEMLEGRRDQFTREVADAEGLSKSKAAAVVDATIDRWVWYAGWTDKIAQVVGGGNPVAGPFFNLSSPEPTGVVAVLAPQESSFLGLVSVLAPVIATGNTAVVVASERSPLPALSLAEVLATSDVPGGVVNVLSGRTAEIATPLASHQDVNAIDLAGADEELAKELEIAAADNLKRVLRPQPVDYAETPGIDRMTAFLETKTVWHPTGSLGASGSSY</sequence>
<name>D9XBE1_STRVT</name>
<dbReference type="Gene3D" id="3.40.605.10">
    <property type="entry name" value="Aldehyde Dehydrogenase, Chain A, domain 1"/>
    <property type="match status" value="1"/>
</dbReference>
<evidence type="ECO:0000256" key="1">
    <source>
        <dbReference type="ARBA" id="ARBA00023002"/>
    </source>
</evidence>
<dbReference type="HOGENOM" id="CLU_926794_0_0_11"/>
<protein>
    <submittedName>
        <fullName evidence="4">Aldehyde dehydrogenase</fullName>
    </submittedName>
</protein>
<accession>D9XBE1</accession>
<dbReference type="Proteomes" id="UP000004184">
    <property type="component" value="Unassembled WGS sequence"/>
</dbReference>
<dbReference type="InterPro" id="IPR016162">
    <property type="entry name" value="Ald_DH_N"/>
</dbReference>
<dbReference type="eggNOG" id="COG1012">
    <property type="taxonomic scope" value="Bacteria"/>
</dbReference>
<feature type="domain" description="Aldehyde dehydrogenase" evidence="3">
    <location>
        <begin position="64"/>
        <end position="295"/>
    </location>
</feature>
<keyword evidence="5" id="KW-1185">Reference proteome</keyword>